<evidence type="ECO:0000256" key="6">
    <source>
        <dbReference type="SAM" id="MobiDB-lite"/>
    </source>
</evidence>
<dbReference type="CDD" id="cd00063">
    <property type="entry name" value="FN3"/>
    <property type="match status" value="1"/>
</dbReference>
<feature type="domain" description="Ig-like" evidence="8">
    <location>
        <begin position="100"/>
        <end position="185"/>
    </location>
</feature>
<dbReference type="Proteomes" id="UP000663860">
    <property type="component" value="Unassembled WGS sequence"/>
</dbReference>
<comment type="caution">
    <text evidence="10">The sequence shown here is derived from an EMBL/GenBank/DDBJ whole genome shotgun (WGS) entry which is preliminary data.</text>
</comment>
<feature type="region of interest" description="Disordered" evidence="6">
    <location>
        <begin position="809"/>
        <end position="829"/>
    </location>
</feature>
<keyword evidence="2 7" id="KW-0472">Membrane</keyword>
<dbReference type="InterPro" id="IPR003599">
    <property type="entry name" value="Ig_sub"/>
</dbReference>
<dbReference type="SUPFAM" id="SSF110004">
    <property type="entry name" value="Glycolipid transfer protein, GLTP"/>
    <property type="match status" value="1"/>
</dbReference>
<dbReference type="SUPFAM" id="SSF48726">
    <property type="entry name" value="Immunoglobulin"/>
    <property type="match status" value="5"/>
</dbReference>
<dbReference type="SMART" id="SM00408">
    <property type="entry name" value="IGc2"/>
    <property type="match status" value="5"/>
</dbReference>
<evidence type="ECO:0000256" key="3">
    <source>
        <dbReference type="ARBA" id="ARBA00023157"/>
    </source>
</evidence>
<evidence type="ECO:0000256" key="7">
    <source>
        <dbReference type="SAM" id="Phobius"/>
    </source>
</evidence>
<dbReference type="Pfam" id="PF00041">
    <property type="entry name" value="fn3"/>
    <property type="match status" value="1"/>
</dbReference>
<evidence type="ECO:0000313" key="10">
    <source>
        <dbReference type="EMBL" id="CAF0910712.1"/>
    </source>
</evidence>
<dbReference type="AlphaFoldDB" id="A0A814A8N7"/>
<comment type="subcellular location">
    <subcellularLocation>
        <location evidence="1">Membrane</location>
        <topology evidence="1">Single-pass type I membrane protein</topology>
    </subcellularLocation>
</comment>
<feature type="domain" description="Ig-like" evidence="8">
    <location>
        <begin position="290"/>
        <end position="374"/>
    </location>
</feature>
<feature type="domain" description="Ig-like" evidence="8">
    <location>
        <begin position="1"/>
        <end position="81"/>
    </location>
</feature>
<evidence type="ECO:0000313" key="11">
    <source>
        <dbReference type="Proteomes" id="UP000663860"/>
    </source>
</evidence>
<dbReference type="InterPro" id="IPR014830">
    <property type="entry name" value="Glycolipid_transfer_prot_dom"/>
</dbReference>
<keyword evidence="5" id="KW-0393">Immunoglobulin domain</keyword>
<dbReference type="GO" id="GO:0005886">
    <property type="term" value="C:plasma membrane"/>
    <property type="evidence" value="ECO:0007669"/>
    <property type="project" value="TreeGrafter"/>
</dbReference>
<gene>
    <name evidence="10" type="ORF">IZO911_LOCUS12761</name>
</gene>
<evidence type="ECO:0000256" key="2">
    <source>
        <dbReference type="ARBA" id="ARBA00023136"/>
    </source>
</evidence>
<dbReference type="EMBL" id="CAJNOE010000100">
    <property type="protein sequence ID" value="CAF0910712.1"/>
    <property type="molecule type" value="Genomic_DNA"/>
</dbReference>
<dbReference type="FunFam" id="2.60.40.10:FF:000032">
    <property type="entry name" value="palladin isoform X1"/>
    <property type="match status" value="1"/>
</dbReference>
<dbReference type="InterPro" id="IPR051275">
    <property type="entry name" value="Cell_adhesion_signaling"/>
</dbReference>
<feature type="domain" description="Ig-like" evidence="8">
    <location>
        <begin position="196"/>
        <end position="285"/>
    </location>
</feature>
<dbReference type="Gene3D" id="2.60.40.10">
    <property type="entry name" value="Immunoglobulins"/>
    <property type="match status" value="6"/>
</dbReference>
<dbReference type="InterPro" id="IPR036179">
    <property type="entry name" value="Ig-like_dom_sf"/>
</dbReference>
<feature type="compositionally biased region" description="Low complexity" evidence="6">
    <location>
        <begin position="881"/>
        <end position="894"/>
    </location>
</feature>
<keyword evidence="3" id="KW-1015">Disulfide bond</keyword>
<dbReference type="PANTHER" id="PTHR11640">
    <property type="entry name" value="NEPHRIN"/>
    <property type="match status" value="1"/>
</dbReference>
<dbReference type="GO" id="GO:0005911">
    <property type="term" value="C:cell-cell junction"/>
    <property type="evidence" value="ECO:0007669"/>
    <property type="project" value="TreeGrafter"/>
</dbReference>
<dbReference type="PROSITE" id="PS50853">
    <property type="entry name" value="FN3"/>
    <property type="match status" value="1"/>
</dbReference>
<evidence type="ECO:0000259" key="9">
    <source>
        <dbReference type="PROSITE" id="PS50853"/>
    </source>
</evidence>
<dbReference type="Pfam" id="PF08718">
    <property type="entry name" value="GLTP"/>
    <property type="match status" value="1"/>
</dbReference>
<name>A0A814A8N7_9BILA</name>
<dbReference type="InterPro" id="IPR036497">
    <property type="entry name" value="GLTP_sf"/>
</dbReference>
<feature type="domain" description="Fibronectin type-III" evidence="9">
    <location>
        <begin position="471"/>
        <end position="568"/>
    </location>
</feature>
<feature type="compositionally biased region" description="Polar residues" evidence="6">
    <location>
        <begin position="862"/>
        <end position="880"/>
    </location>
</feature>
<reference evidence="10" key="1">
    <citation type="submission" date="2021-02" db="EMBL/GenBank/DDBJ databases">
        <authorList>
            <person name="Nowell W R."/>
        </authorList>
    </citation>
    <scope>NUCLEOTIDE SEQUENCE</scope>
</reference>
<dbReference type="GO" id="GO:0098609">
    <property type="term" value="P:cell-cell adhesion"/>
    <property type="evidence" value="ECO:0007669"/>
    <property type="project" value="TreeGrafter"/>
</dbReference>
<organism evidence="10 11">
    <name type="scientific">Adineta steineri</name>
    <dbReference type="NCBI Taxonomy" id="433720"/>
    <lineage>
        <taxon>Eukaryota</taxon>
        <taxon>Metazoa</taxon>
        <taxon>Spiralia</taxon>
        <taxon>Gnathifera</taxon>
        <taxon>Rotifera</taxon>
        <taxon>Eurotatoria</taxon>
        <taxon>Bdelloidea</taxon>
        <taxon>Adinetida</taxon>
        <taxon>Adinetidae</taxon>
        <taxon>Adineta</taxon>
    </lineage>
</organism>
<dbReference type="PROSITE" id="PS50835">
    <property type="entry name" value="IG_LIKE"/>
    <property type="match status" value="5"/>
</dbReference>
<dbReference type="InterPro" id="IPR036116">
    <property type="entry name" value="FN3_sf"/>
</dbReference>
<evidence type="ECO:0000256" key="1">
    <source>
        <dbReference type="ARBA" id="ARBA00004479"/>
    </source>
</evidence>
<feature type="transmembrane region" description="Helical" evidence="7">
    <location>
        <begin position="677"/>
        <end position="702"/>
    </location>
</feature>
<dbReference type="GO" id="GO:0050839">
    <property type="term" value="F:cell adhesion molecule binding"/>
    <property type="evidence" value="ECO:0007669"/>
    <property type="project" value="TreeGrafter"/>
</dbReference>
<feature type="domain" description="Ig-like" evidence="8">
    <location>
        <begin position="381"/>
        <end position="465"/>
    </location>
</feature>
<dbReference type="GO" id="GO:0005737">
    <property type="term" value="C:cytoplasm"/>
    <property type="evidence" value="ECO:0007669"/>
    <property type="project" value="InterPro"/>
</dbReference>
<dbReference type="SMART" id="SM00060">
    <property type="entry name" value="FN3"/>
    <property type="match status" value="1"/>
</dbReference>
<dbReference type="SMART" id="SM00409">
    <property type="entry name" value="IG"/>
    <property type="match status" value="5"/>
</dbReference>
<evidence type="ECO:0000259" key="8">
    <source>
        <dbReference type="PROSITE" id="PS50835"/>
    </source>
</evidence>
<keyword evidence="7" id="KW-1133">Transmembrane helix</keyword>
<keyword evidence="4" id="KW-0325">Glycoprotein</keyword>
<evidence type="ECO:0000256" key="4">
    <source>
        <dbReference type="ARBA" id="ARBA00023180"/>
    </source>
</evidence>
<feature type="region of interest" description="Disordered" evidence="6">
    <location>
        <begin position="849"/>
        <end position="896"/>
    </location>
</feature>
<dbReference type="GO" id="GO:0120013">
    <property type="term" value="F:lipid transfer activity"/>
    <property type="evidence" value="ECO:0007669"/>
    <property type="project" value="InterPro"/>
</dbReference>
<dbReference type="InterPro" id="IPR003961">
    <property type="entry name" value="FN3_dom"/>
</dbReference>
<accession>A0A814A8N7</accession>
<dbReference type="SUPFAM" id="SSF49265">
    <property type="entry name" value="Fibronectin type III"/>
    <property type="match status" value="1"/>
</dbReference>
<sequence length="1095" mass="125389">MTVTYGEHVQFRCQFSQNFSAKDNIIQWKKLRFNDDDLVISINGKVPKTFEKFYQTDLTNESSSLDLFQVNRQDSTTYTCQTFETQTILCQYNLVVLIKPEAPSLIINEENIQEYQIITLTCSSLNGNPSPQYIWYRNDTLINSLNQQVSMTDNSSIYTFNVSRFDNQIKYECHISNQALSKPLRVEKYLHVKYRPYIKILAEPSLSSSSIDEKIIGIEYTEQKFTCQIDANPAATSVYWTINSTNIISREINIYLPRLTSEQTGLYTCVVENSIGKINQSIYLDVQYAPRVRAIESRIIVNRSDSAILRCSVESNPLPYQIIWFKNGYEIFRQNQLSDLRIDHVERNDSGLYTCMIYNRLQNNLIQNGSSTIELIVQSRPIVETTYSKIAAEVGQIITLTCRVSGQPKPRVFWKRNEQNIDCDEIIDEKCYLKLIKITNKDFGSYRCIAENLLGKEEWTYTIVSRGKPETPHDIRVSDVTSSSFKIQFSPSFDGGGGPQRFLIEVTVHDKNTTFNSTIINEQLPFNTYEYTVKDLNETSLYMFRIKSMNIYGESPWSNDIPVQTIESIITSDDLPQLHVISYNSKENYLHFDYLPGDDHLRKINNEQLCLNIRQSSDGNIYQTINQCLAIHNNRVKWFLEKDFPYLKFSICSIKKQNICGQEIDMKEESNNRSTTAMIIGIAVTTCFLILIISIIIVILCCRWRKKRLTSNVNRTNKFGINGLERGVKPIISEPRLQNPYSLYSNTNSHTSPYDFSANEYQQRKIASSFSHPCDIVDRDQPKDELSVHDTCSTYGTATRTATIRTSPHWLINNGGNGSRSGSNPSSEFSCLTQNTNILFTNNEINLNHTPPPTSHYGFPSIVSSSSKQHPLMNGNSTIRSSSFDQQQSSSGNSTPNHHTLLLQEYIRAYEELCLFVSSLGTIFEWITKDLSNKLLVLKEHQRLDPINYKSIQSMISYEIASGRIQTKDTSLFIQPGKPLQNGCRTLLRLHRALAFISCFLSEMRNASDDASSASIACNAYSHTLGRFHSWPVRYTIHTAIKLTVPNRQDLIKKFVSNRSAEEIDVFSGEIVQSCNTIEHTTQKLFRSYHLTKLP</sequence>
<keyword evidence="7" id="KW-0812">Transmembrane</keyword>
<proteinExistence type="predicted"/>
<dbReference type="Pfam" id="PF13927">
    <property type="entry name" value="Ig_3"/>
    <property type="match status" value="3"/>
</dbReference>
<protein>
    <submittedName>
        <fullName evidence="10">Uncharacterized protein</fullName>
    </submittedName>
</protein>
<dbReference type="PANTHER" id="PTHR11640:SF31">
    <property type="entry name" value="IRREGULAR CHIASM C-ROUGHEST PROTEIN-RELATED"/>
    <property type="match status" value="1"/>
</dbReference>
<dbReference type="InterPro" id="IPR013783">
    <property type="entry name" value="Ig-like_fold"/>
</dbReference>
<dbReference type="InterPro" id="IPR003598">
    <property type="entry name" value="Ig_sub2"/>
</dbReference>
<evidence type="ECO:0000256" key="5">
    <source>
        <dbReference type="ARBA" id="ARBA00023319"/>
    </source>
</evidence>
<dbReference type="InterPro" id="IPR007110">
    <property type="entry name" value="Ig-like_dom"/>
</dbReference>
<dbReference type="Gene3D" id="1.10.3520.10">
    <property type="entry name" value="Glycolipid transfer protein"/>
    <property type="match status" value="1"/>
</dbReference>
<dbReference type="CDD" id="cd00096">
    <property type="entry name" value="Ig"/>
    <property type="match status" value="1"/>
</dbReference>